<comment type="caution">
    <text evidence="8">The sequence shown here is derived from an EMBL/GenBank/DDBJ whole genome shotgun (WGS) entry which is preliminary data.</text>
</comment>
<evidence type="ECO:0000256" key="2">
    <source>
        <dbReference type="ARBA" id="ARBA00022723"/>
    </source>
</evidence>
<dbReference type="Pfam" id="PF13806">
    <property type="entry name" value="Rieske_2"/>
    <property type="match status" value="1"/>
</dbReference>
<reference evidence="8" key="1">
    <citation type="submission" date="2024-05" db="EMBL/GenBank/DDBJ databases">
        <title>30 novel species of actinomycetes from the DSMZ collection.</title>
        <authorList>
            <person name="Nouioui I."/>
        </authorList>
    </citation>
    <scope>NUCLEOTIDE SEQUENCE</scope>
    <source>
        <strain evidence="8">DSM 40473</strain>
    </source>
</reference>
<dbReference type="InterPro" id="IPR017881">
    <property type="entry name" value="NirD"/>
</dbReference>
<keyword evidence="2" id="KW-0479">Metal-binding</keyword>
<keyword evidence="3" id="KW-0560">Oxidoreductase</keyword>
<gene>
    <name evidence="8" type="ORF">RM609_00830</name>
</gene>
<evidence type="ECO:0000256" key="3">
    <source>
        <dbReference type="ARBA" id="ARBA00023002"/>
    </source>
</evidence>
<evidence type="ECO:0000313" key="8">
    <source>
        <dbReference type="EMBL" id="MDT0447653.1"/>
    </source>
</evidence>
<evidence type="ECO:0000256" key="4">
    <source>
        <dbReference type="ARBA" id="ARBA00023004"/>
    </source>
</evidence>
<organism evidence="8 9">
    <name type="scientific">Streptomyces hesseae</name>
    <dbReference type="NCBI Taxonomy" id="3075519"/>
    <lineage>
        <taxon>Bacteria</taxon>
        <taxon>Bacillati</taxon>
        <taxon>Actinomycetota</taxon>
        <taxon>Actinomycetes</taxon>
        <taxon>Kitasatosporales</taxon>
        <taxon>Streptomycetaceae</taxon>
        <taxon>Streptomyces</taxon>
    </lineage>
</organism>
<evidence type="ECO:0000256" key="5">
    <source>
        <dbReference type="ARBA" id="ARBA00023014"/>
    </source>
</evidence>
<feature type="domain" description="Rieske" evidence="7">
    <location>
        <begin position="34"/>
        <end position="134"/>
    </location>
</feature>
<dbReference type="InterPro" id="IPR017941">
    <property type="entry name" value="Rieske_2Fe-2S"/>
</dbReference>
<keyword evidence="9" id="KW-1185">Reference proteome</keyword>
<keyword evidence="4" id="KW-0408">Iron</keyword>
<dbReference type="PROSITE" id="PS51296">
    <property type="entry name" value="RIESKE"/>
    <property type="match status" value="1"/>
</dbReference>
<dbReference type="PANTHER" id="PTHR40562">
    <property type="match status" value="1"/>
</dbReference>
<evidence type="ECO:0000256" key="1">
    <source>
        <dbReference type="ARBA" id="ARBA00022714"/>
    </source>
</evidence>
<dbReference type="SUPFAM" id="SSF50022">
    <property type="entry name" value="ISP domain"/>
    <property type="match status" value="1"/>
</dbReference>
<dbReference type="PROSITE" id="PS51300">
    <property type="entry name" value="NIRD"/>
    <property type="match status" value="1"/>
</dbReference>
<protein>
    <submittedName>
        <fullName evidence="8">Nitrite reductase (NAD(P)H) small subunit</fullName>
    </submittedName>
</protein>
<dbReference type="Proteomes" id="UP001180531">
    <property type="component" value="Unassembled WGS sequence"/>
</dbReference>
<name>A0ABU2SFA8_9ACTN</name>
<accession>A0ABU2SFA8</accession>
<dbReference type="EMBL" id="JAVRFI010000001">
    <property type="protein sequence ID" value="MDT0447653.1"/>
    <property type="molecule type" value="Genomic_DNA"/>
</dbReference>
<keyword evidence="6" id="KW-0534">Nitrate assimilation</keyword>
<sequence>MNDHPSTLLTAPPGRLHPDARVEIGGTGGDTAWTAVCRYGDLTPGRGVTALVAGRQVAVFRDENGTLYALDNRDPVSGAYVISRGITGSVGGVPVVTSPMYKETYDLRTGVRVGEDGGEDGGATADGLRTWPVRAVHPVPGPEAPSAPGSPSAMTALAALSALAAPRALETR</sequence>
<evidence type="ECO:0000256" key="6">
    <source>
        <dbReference type="ARBA" id="ARBA00023063"/>
    </source>
</evidence>
<proteinExistence type="predicted"/>
<keyword evidence="5" id="KW-0411">Iron-sulfur</keyword>
<keyword evidence="1" id="KW-0001">2Fe-2S</keyword>
<evidence type="ECO:0000259" key="7">
    <source>
        <dbReference type="PROSITE" id="PS51296"/>
    </source>
</evidence>
<dbReference type="RefSeq" id="WP_311607020.1">
    <property type="nucleotide sequence ID" value="NZ_JAVRFI010000001.1"/>
</dbReference>
<dbReference type="PANTHER" id="PTHR40562:SF1">
    <property type="entry name" value="NITRITE REDUCTASE (NADH) SMALL SUBUNIT"/>
    <property type="match status" value="1"/>
</dbReference>
<evidence type="ECO:0000313" key="9">
    <source>
        <dbReference type="Proteomes" id="UP001180531"/>
    </source>
</evidence>
<dbReference type="InterPro" id="IPR012748">
    <property type="entry name" value="Rieske-like_NirD"/>
</dbReference>
<dbReference type="Gene3D" id="2.102.10.10">
    <property type="entry name" value="Rieske [2Fe-2S] iron-sulphur domain"/>
    <property type="match status" value="1"/>
</dbReference>
<dbReference type="InterPro" id="IPR036922">
    <property type="entry name" value="Rieske_2Fe-2S_sf"/>
</dbReference>